<dbReference type="GO" id="GO:0032259">
    <property type="term" value="P:methylation"/>
    <property type="evidence" value="ECO:0007669"/>
    <property type="project" value="UniProtKB-KW"/>
</dbReference>
<dbReference type="CDD" id="cd02440">
    <property type="entry name" value="AdoMet_MTases"/>
    <property type="match status" value="1"/>
</dbReference>
<dbReference type="InterPro" id="IPR011990">
    <property type="entry name" value="TPR-like_helical_dom_sf"/>
</dbReference>
<dbReference type="STRING" id="472175.EL18_02268"/>
<dbReference type="InterPro" id="IPR029063">
    <property type="entry name" value="SAM-dependent_MTases_sf"/>
</dbReference>
<dbReference type="Proteomes" id="UP000053675">
    <property type="component" value="Unassembled WGS sequence"/>
</dbReference>
<dbReference type="PROSITE" id="PS50005">
    <property type="entry name" value="TPR"/>
    <property type="match status" value="1"/>
</dbReference>
<proteinExistence type="predicted"/>
<sequence length="348" mass="38034">MLASTQKLHHKRAPITLCEHLQMKPLFLPSGDPIADRRADYAEMLSASGDHAAAADLMAQAVECAPEWLGGQYRLGEMHEAAGNREAAADAFRHCLRLDPKDRLGATLRLELLGISIGIEAPPSAFVEALFDQYAEDFDKSLVERLDYRVPELLAEAIASLPREAGAGFAHALDIGCGTGLMGERLRHHVSFLEGMDISGEMLKKAEEKGFYDRLAQSDLNLVERLGASVDLVVAADVFMYLGALDRVMPLVADALSADGVFAFSVEEHTGEEDFFLRPSRRFAHSRPYLERLLARNGLVLVDCRREVIRTDRAEPVTGLICTARRDVMGDAAALAIPLPDTESAPAL</sequence>
<keyword evidence="3" id="KW-0808">Transferase</keyword>
<dbReference type="PATRIC" id="fig|472175.3.peg.2257"/>
<accession>A0A084UE36</accession>
<dbReference type="Gene3D" id="1.25.40.10">
    <property type="entry name" value="Tetratricopeptide repeat domain"/>
    <property type="match status" value="1"/>
</dbReference>
<evidence type="ECO:0000256" key="1">
    <source>
        <dbReference type="PROSITE-ProRule" id="PRU00339"/>
    </source>
</evidence>
<keyword evidence="1" id="KW-0802">TPR repeat</keyword>
<dbReference type="PANTHER" id="PTHR43861:SF1">
    <property type="entry name" value="TRANS-ACONITATE 2-METHYLTRANSFERASE"/>
    <property type="match status" value="1"/>
</dbReference>
<evidence type="ECO:0000313" key="3">
    <source>
        <dbReference type="EMBL" id="KFB11222.1"/>
    </source>
</evidence>
<dbReference type="Gene3D" id="3.40.50.150">
    <property type="entry name" value="Vaccinia Virus protein VP39"/>
    <property type="match status" value="1"/>
</dbReference>
<dbReference type="Pfam" id="PF08242">
    <property type="entry name" value="Methyltransf_12"/>
    <property type="match status" value="1"/>
</dbReference>
<keyword evidence="3" id="KW-0489">Methyltransferase</keyword>
<feature type="domain" description="Methyltransferase type 12" evidence="2">
    <location>
        <begin position="173"/>
        <end position="262"/>
    </location>
</feature>
<dbReference type="AlphaFoldDB" id="A0A084UE36"/>
<dbReference type="eggNOG" id="COG4976">
    <property type="taxonomic scope" value="Bacteria"/>
</dbReference>
<dbReference type="InterPro" id="IPR019734">
    <property type="entry name" value="TPR_rpt"/>
</dbReference>
<comment type="caution">
    <text evidence="3">The sequence shown here is derived from an EMBL/GenBank/DDBJ whole genome shotgun (WGS) entry which is preliminary data.</text>
</comment>
<dbReference type="EMBL" id="JMQM01000001">
    <property type="protein sequence ID" value="KFB11222.1"/>
    <property type="molecule type" value="Genomic_DNA"/>
</dbReference>
<evidence type="ECO:0000313" key="4">
    <source>
        <dbReference type="Proteomes" id="UP000053675"/>
    </source>
</evidence>
<gene>
    <name evidence="3" type="ORF">EL18_02268</name>
</gene>
<protein>
    <submittedName>
        <fullName evidence="3">Type 12 methyltransferase</fullName>
    </submittedName>
</protein>
<evidence type="ECO:0000259" key="2">
    <source>
        <dbReference type="Pfam" id="PF08242"/>
    </source>
</evidence>
<dbReference type="SUPFAM" id="SSF48452">
    <property type="entry name" value="TPR-like"/>
    <property type="match status" value="1"/>
</dbReference>
<dbReference type="InterPro" id="IPR013217">
    <property type="entry name" value="Methyltransf_12"/>
</dbReference>
<dbReference type="SUPFAM" id="SSF53335">
    <property type="entry name" value="S-adenosyl-L-methionine-dependent methyltransferases"/>
    <property type="match status" value="1"/>
</dbReference>
<reference evidence="3 4" key="1">
    <citation type="submission" date="2014-05" db="EMBL/GenBank/DDBJ databases">
        <title>Draft Genome Sequence of Nitratireductor basaltis Strain UMTGB225, A Marine Bacterium Isolated from Green Barrel Tunicate.</title>
        <authorList>
            <person name="Gan H.Y."/>
        </authorList>
    </citation>
    <scope>NUCLEOTIDE SEQUENCE [LARGE SCALE GENOMIC DNA]</scope>
    <source>
        <strain evidence="3 4">UMTGB225</strain>
    </source>
</reference>
<feature type="repeat" description="TPR" evidence="1">
    <location>
        <begin position="69"/>
        <end position="102"/>
    </location>
</feature>
<keyword evidence="4" id="KW-1185">Reference proteome</keyword>
<organism evidence="3 4">
    <name type="scientific">Nitratireductor basaltis</name>
    <dbReference type="NCBI Taxonomy" id="472175"/>
    <lineage>
        <taxon>Bacteria</taxon>
        <taxon>Pseudomonadati</taxon>
        <taxon>Pseudomonadota</taxon>
        <taxon>Alphaproteobacteria</taxon>
        <taxon>Hyphomicrobiales</taxon>
        <taxon>Phyllobacteriaceae</taxon>
        <taxon>Nitratireductor</taxon>
    </lineage>
</organism>
<dbReference type="GO" id="GO:0008168">
    <property type="term" value="F:methyltransferase activity"/>
    <property type="evidence" value="ECO:0007669"/>
    <property type="project" value="UniProtKB-KW"/>
</dbReference>
<dbReference type="PANTHER" id="PTHR43861">
    <property type="entry name" value="TRANS-ACONITATE 2-METHYLTRANSFERASE-RELATED"/>
    <property type="match status" value="1"/>
</dbReference>
<name>A0A084UE36_9HYPH</name>